<proteinExistence type="inferred from homology"/>
<feature type="transmembrane region" description="Helical" evidence="7">
    <location>
        <begin position="128"/>
        <end position="147"/>
    </location>
</feature>
<comment type="subcellular location">
    <subcellularLocation>
        <location evidence="1">Cell membrane</location>
        <topology evidence="1">Multi-pass membrane protein</topology>
    </subcellularLocation>
</comment>
<comment type="similarity">
    <text evidence="2">Belongs to the polysaccharide synthase family.</text>
</comment>
<organism evidence="8 9">
    <name type="scientific">Thermocatellispora tengchongensis</name>
    <dbReference type="NCBI Taxonomy" id="1073253"/>
    <lineage>
        <taxon>Bacteria</taxon>
        <taxon>Bacillati</taxon>
        <taxon>Actinomycetota</taxon>
        <taxon>Actinomycetes</taxon>
        <taxon>Streptosporangiales</taxon>
        <taxon>Streptosporangiaceae</taxon>
        <taxon>Thermocatellispora</taxon>
    </lineage>
</organism>
<feature type="transmembrane region" description="Helical" evidence="7">
    <location>
        <begin position="332"/>
        <end position="356"/>
    </location>
</feature>
<feature type="transmembrane region" description="Helical" evidence="7">
    <location>
        <begin position="24"/>
        <end position="46"/>
    </location>
</feature>
<dbReference type="EMBL" id="JACHGN010000034">
    <property type="protein sequence ID" value="MBB5139906.1"/>
    <property type="molecule type" value="Genomic_DNA"/>
</dbReference>
<evidence type="ECO:0000256" key="2">
    <source>
        <dbReference type="ARBA" id="ARBA00007430"/>
    </source>
</evidence>
<keyword evidence="6 7" id="KW-0472">Membrane</keyword>
<dbReference type="PANTHER" id="PTHR30250:SF10">
    <property type="entry name" value="LIPOPOLYSACCHARIDE BIOSYNTHESIS PROTEIN WZXC"/>
    <property type="match status" value="1"/>
</dbReference>
<dbReference type="InterPro" id="IPR050833">
    <property type="entry name" value="Poly_Biosynth_Transport"/>
</dbReference>
<evidence type="ECO:0000256" key="3">
    <source>
        <dbReference type="ARBA" id="ARBA00022475"/>
    </source>
</evidence>
<protein>
    <submittedName>
        <fullName evidence="8">PST family polysaccharide transporter</fullName>
    </submittedName>
</protein>
<evidence type="ECO:0000256" key="6">
    <source>
        <dbReference type="ARBA" id="ARBA00023136"/>
    </source>
</evidence>
<keyword evidence="3" id="KW-1003">Cell membrane</keyword>
<accession>A0A840PLX0</accession>
<evidence type="ECO:0000313" key="8">
    <source>
        <dbReference type="EMBL" id="MBB5139906.1"/>
    </source>
</evidence>
<keyword evidence="5 7" id="KW-1133">Transmembrane helix</keyword>
<feature type="transmembrane region" description="Helical" evidence="7">
    <location>
        <begin position="253"/>
        <end position="276"/>
    </location>
</feature>
<dbReference type="Pfam" id="PF13440">
    <property type="entry name" value="Polysacc_synt_3"/>
    <property type="match status" value="1"/>
</dbReference>
<feature type="transmembrane region" description="Helical" evidence="7">
    <location>
        <begin position="221"/>
        <end position="241"/>
    </location>
</feature>
<feature type="transmembrane region" description="Helical" evidence="7">
    <location>
        <begin position="93"/>
        <end position="116"/>
    </location>
</feature>
<evidence type="ECO:0000256" key="7">
    <source>
        <dbReference type="SAM" id="Phobius"/>
    </source>
</evidence>
<feature type="transmembrane region" description="Helical" evidence="7">
    <location>
        <begin position="395"/>
        <end position="413"/>
    </location>
</feature>
<feature type="transmembrane region" description="Helical" evidence="7">
    <location>
        <begin position="455"/>
        <end position="473"/>
    </location>
</feature>
<dbReference type="AlphaFoldDB" id="A0A840PLX0"/>
<keyword evidence="9" id="KW-1185">Reference proteome</keyword>
<feature type="transmembrane region" description="Helical" evidence="7">
    <location>
        <begin position="190"/>
        <end position="209"/>
    </location>
</feature>
<dbReference type="PANTHER" id="PTHR30250">
    <property type="entry name" value="PST FAMILY PREDICTED COLANIC ACID TRANSPORTER"/>
    <property type="match status" value="1"/>
</dbReference>
<name>A0A840PLX0_9ACTN</name>
<dbReference type="RefSeq" id="WP_221337658.1">
    <property type="nucleotide sequence ID" value="NZ_BAABIX010000052.1"/>
</dbReference>
<sequence length="486" mass="50109">MTASEAPPEEDASAGALRSRARRALGWSMLSTIGARVGTMAIGIVLARVLGPEEFGTFAVATVALLAMLSFNELGVSLAVVRWPDDPRRIVPTVATLAAGSSLLVFAGVQVAAPYFAAAMGDPSATGAVRVLALNILVNGLASTSAAMLQREFMQGRKTIADQVDNWLGALVSLALALTGWGAMSLAVGRVSGSLAGGALLVAFSPLRLRFGFDREVARRLLRFGLPLAGASMVVFAAGYADQLVVGAVLGQHALGLYVLAVNLSGWPVAVFSQPVRSVAPAAFARLQHDRPALNRAFLATAGLLVGLTLPVCLLLSGSAPALITFVYGPEWAAAAVALAGLGALAGLRIFFELIYDYLVVLERSRTVLAVQALWLAALVPVMLAATHAYGLRGAAGSVVLVALVVVLPVYLWQLRRSEVDVPALLRRIAPGVLSALAVAAVAVAATAWIAPGPLALAVAGAAGLAAAGLYGYRNRSMLREVKGDA</sequence>
<keyword evidence="4 7" id="KW-0812">Transmembrane</keyword>
<feature type="transmembrane region" description="Helical" evidence="7">
    <location>
        <begin position="297"/>
        <end position="320"/>
    </location>
</feature>
<evidence type="ECO:0000256" key="4">
    <source>
        <dbReference type="ARBA" id="ARBA00022692"/>
    </source>
</evidence>
<feature type="transmembrane region" description="Helical" evidence="7">
    <location>
        <begin position="425"/>
        <end position="449"/>
    </location>
</feature>
<dbReference type="GO" id="GO:0005886">
    <property type="term" value="C:plasma membrane"/>
    <property type="evidence" value="ECO:0007669"/>
    <property type="project" value="UniProtKB-SubCell"/>
</dbReference>
<dbReference type="Proteomes" id="UP000578449">
    <property type="component" value="Unassembled WGS sequence"/>
</dbReference>
<feature type="transmembrane region" description="Helical" evidence="7">
    <location>
        <begin position="167"/>
        <end position="184"/>
    </location>
</feature>
<comment type="caution">
    <text evidence="8">The sequence shown here is derived from an EMBL/GenBank/DDBJ whole genome shotgun (WGS) entry which is preliminary data.</text>
</comment>
<gene>
    <name evidence="8" type="ORF">HNP84_009670</name>
</gene>
<feature type="transmembrane region" description="Helical" evidence="7">
    <location>
        <begin position="368"/>
        <end position="389"/>
    </location>
</feature>
<reference evidence="8 9" key="1">
    <citation type="submission" date="2020-08" db="EMBL/GenBank/DDBJ databases">
        <title>Genomic Encyclopedia of Type Strains, Phase IV (KMG-IV): sequencing the most valuable type-strain genomes for metagenomic binning, comparative biology and taxonomic classification.</title>
        <authorList>
            <person name="Goeker M."/>
        </authorList>
    </citation>
    <scope>NUCLEOTIDE SEQUENCE [LARGE SCALE GENOMIC DNA]</scope>
    <source>
        <strain evidence="8 9">DSM 45615</strain>
    </source>
</reference>
<evidence type="ECO:0000256" key="1">
    <source>
        <dbReference type="ARBA" id="ARBA00004651"/>
    </source>
</evidence>
<feature type="transmembrane region" description="Helical" evidence="7">
    <location>
        <begin position="58"/>
        <end position="81"/>
    </location>
</feature>
<evidence type="ECO:0000256" key="5">
    <source>
        <dbReference type="ARBA" id="ARBA00022989"/>
    </source>
</evidence>
<evidence type="ECO:0000313" key="9">
    <source>
        <dbReference type="Proteomes" id="UP000578449"/>
    </source>
</evidence>